<name>A0A5J5J2T6_9MICO</name>
<keyword evidence="3" id="KW-1185">Reference proteome</keyword>
<feature type="region of interest" description="Disordered" evidence="1">
    <location>
        <begin position="1"/>
        <end position="105"/>
    </location>
</feature>
<gene>
    <name evidence="2" type="ORF">F6B43_00380</name>
</gene>
<reference evidence="3" key="1">
    <citation type="submission" date="2019-09" db="EMBL/GenBank/DDBJ databases">
        <title>Mumia zhuanghuii sp. nov. isolated from the intestinal contents of plateau pika (Ochotona curzoniae) in the Qinghai-Tibet plateau of China.</title>
        <authorList>
            <person name="Tian Z."/>
        </authorList>
    </citation>
    <scope>NUCLEOTIDE SEQUENCE [LARGE SCALE GENOMIC DNA]</scope>
    <source>
        <strain evidence="3">JCM 30598</strain>
    </source>
</reference>
<protein>
    <submittedName>
        <fullName evidence="2">Uncharacterized protein</fullName>
    </submittedName>
</protein>
<organism evidence="2 3">
    <name type="scientific">Microbacterium rhizomatis</name>
    <dbReference type="NCBI Taxonomy" id="1631477"/>
    <lineage>
        <taxon>Bacteria</taxon>
        <taxon>Bacillati</taxon>
        <taxon>Actinomycetota</taxon>
        <taxon>Actinomycetes</taxon>
        <taxon>Micrococcales</taxon>
        <taxon>Microbacteriaceae</taxon>
        <taxon>Microbacterium</taxon>
    </lineage>
</organism>
<evidence type="ECO:0000313" key="2">
    <source>
        <dbReference type="EMBL" id="KAA9110202.1"/>
    </source>
</evidence>
<dbReference type="EMBL" id="VYSA01000001">
    <property type="protein sequence ID" value="KAA9110202.1"/>
    <property type="molecule type" value="Genomic_DNA"/>
</dbReference>
<accession>A0A5J5J2T6</accession>
<evidence type="ECO:0000256" key="1">
    <source>
        <dbReference type="SAM" id="MobiDB-lite"/>
    </source>
</evidence>
<dbReference type="Proteomes" id="UP000325827">
    <property type="component" value="Unassembled WGS sequence"/>
</dbReference>
<sequence length="105" mass="11138">MTSERQEQPSDEPSTDVLAEPSTEKEPGQEPKGGGADEHPDHEAVGVGVIASEVPGHTGEHVPNAGEPSIPELEDDETIAPRPEEEAADLVRAEPDVHDHSSHPE</sequence>
<proteinExistence type="predicted"/>
<feature type="compositionally biased region" description="Basic and acidic residues" evidence="1">
    <location>
        <begin position="82"/>
        <end position="105"/>
    </location>
</feature>
<evidence type="ECO:0000313" key="3">
    <source>
        <dbReference type="Proteomes" id="UP000325827"/>
    </source>
</evidence>
<feature type="compositionally biased region" description="Basic and acidic residues" evidence="1">
    <location>
        <begin position="22"/>
        <end position="44"/>
    </location>
</feature>
<dbReference type="OrthoDB" id="5149790at2"/>
<dbReference type="AlphaFoldDB" id="A0A5J5J2T6"/>
<comment type="caution">
    <text evidence="2">The sequence shown here is derived from an EMBL/GenBank/DDBJ whole genome shotgun (WGS) entry which is preliminary data.</text>
</comment>
<dbReference type="RefSeq" id="WP_150447006.1">
    <property type="nucleotide sequence ID" value="NZ_VYSA01000001.1"/>
</dbReference>